<keyword evidence="5" id="KW-1185">Reference proteome</keyword>
<dbReference type="Pfam" id="PF15983">
    <property type="entry name" value="DUF4767"/>
    <property type="match status" value="1"/>
</dbReference>
<keyword evidence="1" id="KW-0732">Signal</keyword>
<evidence type="ECO:0000313" key="4">
    <source>
        <dbReference type="EMBL" id="MFC6176711.1"/>
    </source>
</evidence>
<comment type="caution">
    <text evidence="4">The sequence shown here is derived from an EMBL/GenBank/DDBJ whole genome shotgun (WGS) entry which is preliminary data.</text>
</comment>
<gene>
    <name evidence="4" type="ORF">ACFQAV_07645</name>
</gene>
<proteinExistence type="predicted"/>
<dbReference type="EMBL" id="JBHSSF010000019">
    <property type="protein sequence ID" value="MFC6176711.1"/>
    <property type="molecule type" value="Genomic_DNA"/>
</dbReference>
<sequence length="324" mass="35726">MRIIQIRKWNLAALLTVVTLILNGCGSQNQSKKDTDSPKIKVTTAIKKKHKSQVNTKKSIVLWDTTKDNQLESFIDQWAPTMKQSYVKYDGTNSLKTSTGTSYPDDLSKVTVEGTTTSIGLSKDGSGSNSYNVVAMYNYNGTVPPLPNHITYFFAFHNGQPIVLVDQSRDGTPNLTETENTKVKSGFADIVAGKKVSVDNDTQSESDNKESAQLTTDPKMIGIMVYQLTGSDITNITDLLGVYISGGKYWIGTGTSVSNIGFTIDGQTVTYYTKKYNDETEKDDLIPNNIRLSDLENKYYSTNDQKQTIQSVAGKMPAIQSDQN</sequence>
<dbReference type="Pfam" id="PF22125">
    <property type="entry name" value="Lreu_0056_like"/>
    <property type="match status" value="1"/>
</dbReference>
<reference evidence="5" key="1">
    <citation type="journal article" date="2019" name="Int. J. Syst. Evol. Microbiol.">
        <title>The Global Catalogue of Microorganisms (GCM) 10K type strain sequencing project: providing services to taxonomists for standard genome sequencing and annotation.</title>
        <authorList>
            <consortium name="The Broad Institute Genomics Platform"/>
            <consortium name="The Broad Institute Genome Sequencing Center for Infectious Disease"/>
            <person name="Wu L."/>
            <person name="Ma J."/>
        </authorList>
    </citation>
    <scope>NUCLEOTIDE SEQUENCE [LARGE SCALE GENOMIC DNA]</scope>
    <source>
        <strain evidence="5">CCM 8927</strain>
    </source>
</reference>
<accession>A0ABW1RKS6</accession>
<dbReference type="InterPro" id="IPR031927">
    <property type="entry name" value="DUF4767"/>
</dbReference>
<feature type="domain" description="DUF4767" evidence="2">
    <location>
        <begin position="62"/>
        <end position="191"/>
    </location>
</feature>
<dbReference type="RefSeq" id="WP_223876446.1">
    <property type="nucleotide sequence ID" value="NZ_BJDF01000001.1"/>
</dbReference>
<protein>
    <submittedName>
        <fullName evidence="4">DUF4767 domain-containing protein</fullName>
    </submittedName>
</protein>
<feature type="signal peptide" evidence="1">
    <location>
        <begin position="1"/>
        <end position="29"/>
    </location>
</feature>
<feature type="chain" id="PRO_5046400029" evidence="1">
    <location>
        <begin position="30"/>
        <end position="324"/>
    </location>
</feature>
<name>A0ABW1RKS6_9LACO</name>
<evidence type="ECO:0000256" key="1">
    <source>
        <dbReference type="SAM" id="SignalP"/>
    </source>
</evidence>
<dbReference type="InterPro" id="IPR054365">
    <property type="entry name" value="Lreu_0056-like"/>
</dbReference>
<evidence type="ECO:0000313" key="5">
    <source>
        <dbReference type="Proteomes" id="UP001596288"/>
    </source>
</evidence>
<dbReference type="Gene3D" id="3.30.1460.60">
    <property type="match status" value="1"/>
</dbReference>
<evidence type="ECO:0000259" key="3">
    <source>
        <dbReference type="Pfam" id="PF22125"/>
    </source>
</evidence>
<evidence type="ECO:0000259" key="2">
    <source>
        <dbReference type="Pfam" id="PF15983"/>
    </source>
</evidence>
<dbReference type="Proteomes" id="UP001596288">
    <property type="component" value="Unassembled WGS sequence"/>
</dbReference>
<feature type="domain" description="Lreu-0056-like" evidence="3">
    <location>
        <begin position="243"/>
        <end position="315"/>
    </location>
</feature>
<organism evidence="4 5">
    <name type="scientific">Companilactobacillus huachuanensis</name>
    <dbReference type="NCBI Taxonomy" id="2559914"/>
    <lineage>
        <taxon>Bacteria</taxon>
        <taxon>Bacillati</taxon>
        <taxon>Bacillota</taxon>
        <taxon>Bacilli</taxon>
        <taxon>Lactobacillales</taxon>
        <taxon>Lactobacillaceae</taxon>
        <taxon>Companilactobacillus</taxon>
    </lineage>
</organism>